<dbReference type="AlphaFoldDB" id="A0A3L6QLW3"/>
<dbReference type="Proteomes" id="UP000275267">
    <property type="component" value="Unassembled WGS sequence"/>
</dbReference>
<protein>
    <submittedName>
        <fullName evidence="2">Uncharacterized protein</fullName>
    </submittedName>
</protein>
<evidence type="ECO:0000313" key="2">
    <source>
        <dbReference type="EMBL" id="RLM80782.1"/>
    </source>
</evidence>
<feature type="region of interest" description="Disordered" evidence="1">
    <location>
        <begin position="25"/>
        <end position="113"/>
    </location>
</feature>
<evidence type="ECO:0000313" key="3">
    <source>
        <dbReference type="Proteomes" id="UP000275267"/>
    </source>
</evidence>
<gene>
    <name evidence="2" type="ORF">C2845_PM12G30820</name>
</gene>
<accession>A0A3L6QLW3</accession>
<comment type="caution">
    <text evidence="2">The sequence shown here is derived from an EMBL/GenBank/DDBJ whole genome shotgun (WGS) entry which is preliminary data.</text>
</comment>
<evidence type="ECO:0000256" key="1">
    <source>
        <dbReference type="SAM" id="MobiDB-lite"/>
    </source>
</evidence>
<organism evidence="2 3">
    <name type="scientific">Panicum miliaceum</name>
    <name type="common">Proso millet</name>
    <name type="synonym">Broomcorn millet</name>
    <dbReference type="NCBI Taxonomy" id="4540"/>
    <lineage>
        <taxon>Eukaryota</taxon>
        <taxon>Viridiplantae</taxon>
        <taxon>Streptophyta</taxon>
        <taxon>Embryophyta</taxon>
        <taxon>Tracheophyta</taxon>
        <taxon>Spermatophyta</taxon>
        <taxon>Magnoliopsida</taxon>
        <taxon>Liliopsida</taxon>
        <taxon>Poales</taxon>
        <taxon>Poaceae</taxon>
        <taxon>PACMAD clade</taxon>
        <taxon>Panicoideae</taxon>
        <taxon>Panicodae</taxon>
        <taxon>Paniceae</taxon>
        <taxon>Panicinae</taxon>
        <taxon>Panicum</taxon>
        <taxon>Panicum sect. Panicum</taxon>
    </lineage>
</organism>
<reference evidence="3" key="1">
    <citation type="journal article" date="2019" name="Nat. Commun.">
        <title>The genome of broomcorn millet.</title>
        <authorList>
            <person name="Zou C."/>
            <person name="Miki D."/>
            <person name="Li D."/>
            <person name="Tang Q."/>
            <person name="Xiao L."/>
            <person name="Rajput S."/>
            <person name="Deng P."/>
            <person name="Jia W."/>
            <person name="Huang R."/>
            <person name="Zhang M."/>
            <person name="Sun Y."/>
            <person name="Hu J."/>
            <person name="Fu X."/>
            <person name="Schnable P.S."/>
            <person name="Li F."/>
            <person name="Zhang H."/>
            <person name="Feng B."/>
            <person name="Zhu X."/>
            <person name="Liu R."/>
            <person name="Schnable J.C."/>
            <person name="Zhu J.-K."/>
            <person name="Zhang H."/>
        </authorList>
    </citation>
    <scope>NUCLEOTIDE SEQUENCE [LARGE SCALE GENOMIC DNA]</scope>
</reference>
<sequence length="208" mass="22887">MEIGRNLLISSRPPDVVKRVVWERESTAAAGGRRRAQAPRPPRVGSACRQERAPRSPRARALPQRTRSARPPESWATPRPRRSPSERAARASRLGRPLQLRPAAGRHPPVWGPSAAPTAWIDLRRSGSVDFAARSALPARRVAGRRRRGGKIVVITSKFGGNHLRGDAGSAGAAARNHILWLRLRGSRKGLQGSCSSRLWSRWLLEPC</sequence>
<keyword evidence="3" id="KW-1185">Reference proteome</keyword>
<name>A0A3L6QLW3_PANMI</name>
<proteinExistence type="predicted"/>
<dbReference type="EMBL" id="PQIB02000012">
    <property type="protein sequence ID" value="RLM80782.1"/>
    <property type="molecule type" value="Genomic_DNA"/>
</dbReference>